<dbReference type="Gene3D" id="3.30.1220.10">
    <property type="entry name" value="CobW-like, C-terminal domain"/>
    <property type="match status" value="1"/>
</dbReference>
<evidence type="ECO:0000256" key="5">
    <source>
        <dbReference type="ARBA" id="ARBA00045658"/>
    </source>
</evidence>
<dbReference type="AlphaFoldDB" id="A0A088S941"/>
<comment type="function">
    <text evidence="5">Zinc chaperone that directly transfers zinc cofactor to target proteins, thereby activating them. Zinc is transferred from the CXCC motif in the GTPase domain to the zinc binding site in target proteins in a process requiring GTP hydrolysis.</text>
</comment>
<evidence type="ECO:0000256" key="2">
    <source>
        <dbReference type="ARBA" id="ARBA00022801"/>
    </source>
</evidence>
<dbReference type="GO" id="GO:0000166">
    <property type="term" value="F:nucleotide binding"/>
    <property type="evidence" value="ECO:0007669"/>
    <property type="project" value="UniProtKB-KW"/>
</dbReference>
<accession>A0A088S941</accession>
<dbReference type="InterPro" id="IPR027417">
    <property type="entry name" value="P-loop_NTPase"/>
</dbReference>
<evidence type="ECO:0000256" key="3">
    <source>
        <dbReference type="ARBA" id="ARBA00023186"/>
    </source>
</evidence>
<dbReference type="PANTHER" id="PTHR13748">
    <property type="entry name" value="COBW-RELATED"/>
    <property type="match status" value="1"/>
</dbReference>
<dbReference type="EMBL" id="KJ995609">
    <property type="protein sequence ID" value="AIO06094.1"/>
    <property type="molecule type" value="Genomic_DNA"/>
</dbReference>
<dbReference type="InterPro" id="IPR036627">
    <property type="entry name" value="CobW-likC_sf"/>
</dbReference>
<reference evidence="8" key="1">
    <citation type="submission" date="2014-06" db="EMBL/GenBank/DDBJ databases">
        <authorList>
            <person name="Molina-Fuentes A."/>
            <person name="Marques S."/>
        </authorList>
    </citation>
    <scope>NUCLEOTIDE SEQUENCE</scope>
    <source>
        <strain evidence="8">AR1</strain>
    </source>
</reference>
<organism evidence="8">
    <name type="scientific">Thauera aromatica</name>
    <dbReference type="NCBI Taxonomy" id="59405"/>
    <lineage>
        <taxon>Bacteria</taxon>
        <taxon>Pseudomonadati</taxon>
        <taxon>Pseudomonadota</taxon>
        <taxon>Betaproteobacteria</taxon>
        <taxon>Rhodocyclales</taxon>
        <taxon>Zoogloeaceae</taxon>
        <taxon>Thauera</taxon>
    </lineage>
</organism>
<sequence>MSRIPVSILSGFLGSGKTTLLNRLLRQPGMSDTAVIVNEFGEIGLDHELVEAGDGSVVLLPNGCVCCAVRGSFVQALDDLHQRRARGAVTRFARVVIETSGLADPGPLIQALLAEPSLRARFVFDEVTVTVDVVNGMATLDTHLEAVRQLAVADRIVLTKQDMLPEDAAEATVAELTRMLRQVNPGATLGTAAAAIDEIVRAAPFDPEQGGDIGRWLRDTAYRGRQACRHGRHSGRVRSFCVVRDEAIDEGALALFLSGLGKYLGPRMLRLKGIVHVAQRPDRPAVVQGAQALLHEPVWLERWPGPERRTRLVFITLDIEQDEIEDMLGLMERMQARALLARARASGWPAQAAA</sequence>
<feature type="domain" description="CobW C-terminal" evidence="7">
    <location>
        <begin position="237"/>
        <end position="332"/>
    </location>
</feature>
<dbReference type="GO" id="GO:0016787">
    <property type="term" value="F:hydrolase activity"/>
    <property type="evidence" value="ECO:0007669"/>
    <property type="project" value="UniProtKB-KW"/>
</dbReference>
<dbReference type="CDD" id="cd03112">
    <property type="entry name" value="CobW-like"/>
    <property type="match status" value="1"/>
</dbReference>
<dbReference type="InterPro" id="IPR011629">
    <property type="entry name" value="CobW-like_C"/>
</dbReference>
<evidence type="ECO:0000256" key="6">
    <source>
        <dbReference type="ARBA" id="ARBA00049117"/>
    </source>
</evidence>
<dbReference type="Gene3D" id="3.40.50.300">
    <property type="entry name" value="P-loop containing nucleotide triphosphate hydrolases"/>
    <property type="match status" value="1"/>
</dbReference>
<protein>
    <submittedName>
        <fullName evidence="8">p47k family protein</fullName>
    </submittedName>
</protein>
<evidence type="ECO:0000313" key="8">
    <source>
        <dbReference type="EMBL" id="AIO06094.1"/>
    </source>
</evidence>
<comment type="similarity">
    <text evidence="4">Belongs to the SIMIBI class G3E GTPase family. ZNG1 subfamily.</text>
</comment>
<dbReference type="RefSeq" id="WP_247736642.1">
    <property type="nucleotide sequence ID" value="NZ_JALLIL010000026.1"/>
</dbReference>
<dbReference type="PANTHER" id="PTHR13748:SF62">
    <property type="entry name" value="COBW DOMAIN-CONTAINING PROTEIN"/>
    <property type="match status" value="1"/>
</dbReference>
<name>A0A088S941_THAAR</name>
<dbReference type="Pfam" id="PF02492">
    <property type="entry name" value="cobW"/>
    <property type="match status" value="1"/>
</dbReference>
<dbReference type="InterPro" id="IPR003495">
    <property type="entry name" value="CobW/HypB/UreG_nucleotide-bd"/>
</dbReference>
<reference evidence="8" key="2">
    <citation type="submission" date="2014-09" db="EMBL/GenBank/DDBJ databases">
        <title>Identification of the gene cluster for the anaerobic degradation of 3,5-dihydroxybenzoate (alpha-resorcylate) in Thauera aromatica strain AR-1.</title>
        <authorList>
            <person name="Molina Fuentes A."/>
            <person name="Marin P."/>
            <person name="Pacheco D."/>
            <person name="Philipp B."/>
            <person name="Schink B."/>
            <person name="Marques S."/>
        </authorList>
    </citation>
    <scope>NUCLEOTIDE SEQUENCE</scope>
    <source>
        <strain evidence="8">AR1</strain>
    </source>
</reference>
<dbReference type="SUPFAM" id="SSF52540">
    <property type="entry name" value="P-loop containing nucleoside triphosphate hydrolases"/>
    <property type="match status" value="1"/>
</dbReference>
<proteinExistence type="inferred from homology"/>
<dbReference type="Pfam" id="PF07683">
    <property type="entry name" value="CobW_C"/>
    <property type="match status" value="1"/>
</dbReference>
<dbReference type="GO" id="GO:0005737">
    <property type="term" value="C:cytoplasm"/>
    <property type="evidence" value="ECO:0007669"/>
    <property type="project" value="TreeGrafter"/>
</dbReference>
<evidence type="ECO:0000259" key="7">
    <source>
        <dbReference type="SMART" id="SM00833"/>
    </source>
</evidence>
<dbReference type="SMART" id="SM00833">
    <property type="entry name" value="CobW_C"/>
    <property type="match status" value="1"/>
</dbReference>
<evidence type="ECO:0000256" key="4">
    <source>
        <dbReference type="ARBA" id="ARBA00034320"/>
    </source>
</evidence>
<keyword evidence="2" id="KW-0378">Hydrolase</keyword>
<comment type="catalytic activity">
    <reaction evidence="6">
        <text>GTP + H2O = GDP + phosphate + H(+)</text>
        <dbReference type="Rhea" id="RHEA:19669"/>
        <dbReference type="ChEBI" id="CHEBI:15377"/>
        <dbReference type="ChEBI" id="CHEBI:15378"/>
        <dbReference type="ChEBI" id="CHEBI:37565"/>
        <dbReference type="ChEBI" id="CHEBI:43474"/>
        <dbReference type="ChEBI" id="CHEBI:58189"/>
    </reaction>
    <physiologicalReaction direction="left-to-right" evidence="6">
        <dbReference type="Rhea" id="RHEA:19670"/>
    </physiologicalReaction>
</comment>
<dbReference type="SUPFAM" id="SSF90002">
    <property type="entry name" value="Hypothetical protein YjiA, C-terminal domain"/>
    <property type="match status" value="1"/>
</dbReference>
<keyword evidence="1" id="KW-0547">Nucleotide-binding</keyword>
<dbReference type="InterPro" id="IPR051316">
    <property type="entry name" value="Zinc-reg_GTPase_activator"/>
</dbReference>
<keyword evidence="3" id="KW-0143">Chaperone</keyword>
<evidence type="ECO:0000256" key="1">
    <source>
        <dbReference type="ARBA" id="ARBA00022741"/>
    </source>
</evidence>